<accession>M2XDW2</accession>
<comment type="cofactor">
    <cofactor evidence="2">
        <name>Mg(2+)</name>
        <dbReference type="ChEBI" id="CHEBI:18420"/>
    </cofactor>
</comment>
<dbReference type="GO" id="GO:0016818">
    <property type="term" value="F:hydrolase activity, acting on acid anhydrides, in phosphorus-containing anhydrides"/>
    <property type="evidence" value="ECO:0007669"/>
    <property type="project" value="InterPro"/>
</dbReference>
<organism evidence="8 9">
    <name type="scientific">Kocuria palustris PEL</name>
    <dbReference type="NCBI Taxonomy" id="1236550"/>
    <lineage>
        <taxon>Bacteria</taxon>
        <taxon>Bacillati</taxon>
        <taxon>Actinomycetota</taxon>
        <taxon>Actinomycetes</taxon>
        <taxon>Micrococcales</taxon>
        <taxon>Micrococcaceae</taxon>
        <taxon>Kocuria</taxon>
    </lineage>
</organism>
<evidence type="ECO:0000256" key="7">
    <source>
        <dbReference type="SAM" id="MobiDB-lite"/>
    </source>
</evidence>
<dbReference type="PANTHER" id="PTHR12318:SF0">
    <property type="entry name" value="ACYL-COENZYME A DIPHOSPHATASE NUDT19"/>
    <property type="match status" value="1"/>
</dbReference>
<evidence type="ECO:0000256" key="1">
    <source>
        <dbReference type="ARBA" id="ARBA00001936"/>
    </source>
</evidence>
<name>M2XDW2_9MICC</name>
<reference evidence="8 9" key="1">
    <citation type="journal article" date="2014" name="Genome Announc.">
        <title>Draft Genome Sequence of Kocuria palustris PEL.</title>
        <authorList>
            <person name="Sharma G."/>
            <person name="Khatri I."/>
            <person name="Subramanian S."/>
        </authorList>
    </citation>
    <scope>NUCLEOTIDE SEQUENCE [LARGE SCALE GENOMIC DNA]</scope>
    <source>
        <strain evidence="8 9">PEL</strain>
    </source>
</reference>
<dbReference type="EMBL" id="ANHZ02000004">
    <property type="protein sequence ID" value="EME37296.1"/>
    <property type="molecule type" value="Genomic_DNA"/>
</dbReference>
<evidence type="ECO:0000256" key="4">
    <source>
        <dbReference type="ARBA" id="ARBA00022801"/>
    </source>
</evidence>
<dbReference type="RefSeq" id="WP_006213797.1">
    <property type="nucleotide sequence ID" value="NZ_ANHZ02000004.1"/>
</dbReference>
<evidence type="ECO:0000256" key="5">
    <source>
        <dbReference type="ARBA" id="ARBA00022842"/>
    </source>
</evidence>
<dbReference type="GO" id="GO:0046872">
    <property type="term" value="F:metal ion binding"/>
    <property type="evidence" value="ECO:0007669"/>
    <property type="project" value="UniProtKB-KW"/>
</dbReference>
<dbReference type="AlphaFoldDB" id="M2XDW2"/>
<dbReference type="GeneID" id="93315765"/>
<keyword evidence="3" id="KW-0479">Metal-binding</keyword>
<dbReference type="InterPro" id="IPR039121">
    <property type="entry name" value="NUDT19"/>
</dbReference>
<dbReference type="Gene3D" id="3.90.79.10">
    <property type="entry name" value="Nucleoside Triphosphate Pyrophosphohydrolase"/>
    <property type="match status" value="1"/>
</dbReference>
<evidence type="ECO:0000313" key="8">
    <source>
        <dbReference type="EMBL" id="EME37296.1"/>
    </source>
</evidence>
<evidence type="ECO:0000256" key="6">
    <source>
        <dbReference type="ARBA" id="ARBA00023211"/>
    </source>
</evidence>
<dbReference type="PANTHER" id="PTHR12318">
    <property type="entry name" value="TESTOSTERONE-REGULATED PROTEIN RP2"/>
    <property type="match status" value="1"/>
</dbReference>
<gene>
    <name evidence="8" type="ORF">C884_01804</name>
</gene>
<keyword evidence="9" id="KW-1185">Reference proteome</keyword>
<protein>
    <submittedName>
        <fullName evidence="8">Hydrolase, NUDIX family domain protein</fullName>
    </submittedName>
</protein>
<evidence type="ECO:0000256" key="2">
    <source>
        <dbReference type="ARBA" id="ARBA00001946"/>
    </source>
</evidence>
<keyword evidence="6" id="KW-0464">Manganese</keyword>
<comment type="caution">
    <text evidence="8">The sequence shown here is derived from an EMBL/GenBank/DDBJ whole genome shotgun (WGS) entry which is preliminary data.</text>
</comment>
<feature type="region of interest" description="Disordered" evidence="7">
    <location>
        <begin position="1"/>
        <end position="41"/>
    </location>
</feature>
<evidence type="ECO:0000313" key="9">
    <source>
        <dbReference type="Proteomes" id="UP000009877"/>
    </source>
</evidence>
<keyword evidence="5" id="KW-0460">Magnesium</keyword>
<dbReference type="Proteomes" id="UP000009877">
    <property type="component" value="Unassembled WGS sequence"/>
</dbReference>
<sequence>MSNSPEPLEAPTGPSGRAAQEEPAGRPSSYPPGLEQRRPDSIAPVRRFPLLPEYRAAAELWLDPEHDTAPVTPLDAACTVLLRDSPQGVQTYLCAHELRSPFGSVAFPGGRVTGADDDPVPWSGPTSKQWAGLLQEDVGDARRAVMAAARTLFVSTGVLLAGRRSDSTITMTGGHDWMSVREDVAAGESSMAELLHERRLVLRTELLRPMARWVTAEFVHRRFDLRCFLVILPERQEPSPLRSRDRPGAWVSPEQILRARETDTGFADAARSGDLGLTAREALAGAEPHADLHRLLTPFTLLLLEDLAGAGCAIAAAAHRPHLAPCMARLDRDDDGRLCFAVDRRSGGRRRR</sequence>
<proteinExistence type="predicted"/>
<keyword evidence="4 8" id="KW-0378">Hydrolase</keyword>
<comment type="cofactor">
    <cofactor evidence="1">
        <name>Mn(2+)</name>
        <dbReference type="ChEBI" id="CHEBI:29035"/>
    </cofactor>
</comment>
<evidence type="ECO:0000256" key="3">
    <source>
        <dbReference type="ARBA" id="ARBA00022723"/>
    </source>
</evidence>